<dbReference type="SUPFAM" id="SSF53474">
    <property type="entry name" value="alpha/beta-Hydrolases"/>
    <property type="match status" value="1"/>
</dbReference>
<evidence type="ECO:0000256" key="13">
    <source>
        <dbReference type="ARBA" id="ARBA00071340"/>
    </source>
</evidence>
<keyword evidence="19" id="KW-1185">Reference proteome</keyword>
<feature type="domain" description="DDHD" evidence="17">
    <location>
        <begin position="1055"/>
        <end position="1253"/>
    </location>
</feature>
<comment type="function">
    <text evidence="12">Phosphorylates Ins(1,3,4,5,6)P5 at position 2 to form Ins(1,2,3,4,5,6)P6 (InsP6 or phytate). Phytate is a regulator of intracellular signaling, a highly abundant animal antinutrient, and a phosphate store in plant seeds. Also phosphorylates Ins(1,3,4,6)P4 and Ins(1,4,5,6)P4 to produce Ins(1,2,3,4,6)P5 and Ins(1,2,4,5,6)P5.</text>
</comment>
<evidence type="ECO:0000256" key="15">
    <source>
        <dbReference type="SAM" id="Coils"/>
    </source>
</evidence>
<feature type="coiled-coil region" evidence="15">
    <location>
        <begin position="987"/>
        <end position="1014"/>
    </location>
</feature>
<evidence type="ECO:0000256" key="12">
    <source>
        <dbReference type="ARBA" id="ARBA00056211"/>
    </source>
</evidence>
<dbReference type="HOGENOM" id="CLU_261485_0_0_1"/>
<keyword evidence="6" id="KW-0479">Metal-binding</keyword>
<comment type="cofactor">
    <cofactor evidence="2">
        <name>Zn(2+)</name>
        <dbReference type="ChEBI" id="CHEBI:29105"/>
    </cofactor>
</comment>
<organism evidence="18 19">
    <name type="scientific">Leersia perrieri</name>
    <dbReference type="NCBI Taxonomy" id="77586"/>
    <lineage>
        <taxon>Eukaryota</taxon>
        <taxon>Viridiplantae</taxon>
        <taxon>Streptophyta</taxon>
        <taxon>Embryophyta</taxon>
        <taxon>Tracheophyta</taxon>
        <taxon>Spermatophyta</taxon>
        <taxon>Magnoliopsida</taxon>
        <taxon>Liliopsida</taxon>
        <taxon>Poales</taxon>
        <taxon>Poaceae</taxon>
        <taxon>BOP clade</taxon>
        <taxon>Oryzoideae</taxon>
        <taxon>Oryzeae</taxon>
        <taxon>Oryzinae</taxon>
        <taxon>Leersia</taxon>
    </lineage>
</organism>
<evidence type="ECO:0000256" key="8">
    <source>
        <dbReference type="ARBA" id="ARBA00022777"/>
    </source>
</evidence>
<dbReference type="GO" id="GO:0035299">
    <property type="term" value="F:inositol-1,3,4,5,6-pentakisphosphate 2-kinase activity"/>
    <property type="evidence" value="ECO:0007669"/>
    <property type="project" value="UniProtKB-EC"/>
</dbReference>
<dbReference type="InterPro" id="IPR029058">
    <property type="entry name" value="AB_hydrolase_fold"/>
</dbReference>
<comment type="similarity">
    <text evidence="3">Belongs to the IPK1 type 2 family.</text>
</comment>
<keyword evidence="10" id="KW-0067">ATP-binding</keyword>
<dbReference type="EC" id="2.7.1.158" evidence="4"/>
<reference evidence="19" key="2">
    <citation type="submission" date="2013-12" db="EMBL/GenBank/DDBJ databases">
        <authorList>
            <person name="Yu Y."/>
            <person name="Lee S."/>
            <person name="de Baynast K."/>
            <person name="Wissotski M."/>
            <person name="Liu L."/>
            <person name="Talag J."/>
            <person name="Goicoechea J."/>
            <person name="Angelova A."/>
            <person name="Jetty R."/>
            <person name="Kudrna D."/>
            <person name="Golser W."/>
            <person name="Rivera L."/>
            <person name="Zhang J."/>
            <person name="Wing R."/>
        </authorList>
    </citation>
    <scope>NUCLEOTIDE SEQUENCE</scope>
</reference>
<keyword evidence="8" id="KW-0418">Kinase</keyword>
<dbReference type="eggNOG" id="KOG2308">
    <property type="taxonomic scope" value="Eukaryota"/>
</dbReference>
<evidence type="ECO:0000313" key="19">
    <source>
        <dbReference type="Proteomes" id="UP000032180"/>
    </source>
</evidence>
<dbReference type="Pfam" id="PF06090">
    <property type="entry name" value="Ins_P5_2-kin"/>
    <property type="match status" value="1"/>
</dbReference>
<dbReference type="EnsemblPlants" id="LPERR04G23920.1">
    <property type="protein sequence ID" value="LPERR04G23920.1"/>
    <property type="gene ID" value="LPERR04G23920"/>
</dbReference>
<keyword evidence="15" id="KW-0175">Coiled coil</keyword>
<dbReference type="Gene3D" id="3.30.200.110">
    <property type="entry name" value="Inositol-pentakisphosphate 2-kinase, N-lobe"/>
    <property type="match status" value="1"/>
</dbReference>
<evidence type="ECO:0000256" key="1">
    <source>
        <dbReference type="ARBA" id="ARBA00001774"/>
    </source>
</evidence>
<reference evidence="18" key="3">
    <citation type="submission" date="2015-04" db="UniProtKB">
        <authorList>
            <consortium name="EnsemblPlants"/>
        </authorList>
    </citation>
    <scope>IDENTIFICATION</scope>
</reference>
<keyword evidence="7" id="KW-0547">Nucleotide-binding</keyword>
<dbReference type="PROSITE" id="PS51043">
    <property type="entry name" value="DDHD"/>
    <property type="match status" value="1"/>
</dbReference>
<protein>
    <recommendedName>
        <fullName evidence="13">Inositol-pentakisphosphate 2-kinase IPK1</fullName>
        <ecNumber evidence="4">2.7.1.158</ecNumber>
    </recommendedName>
    <alternativeName>
        <fullName evidence="14">Inositol-1,3,4,5,6-pentakisphosphate 2-kinase IPK1</fullName>
    </alternativeName>
    <alternativeName>
        <fullName evidence="11">Ins(1,3,4,5,6)P5 2-kinase</fullName>
    </alternativeName>
</protein>
<evidence type="ECO:0000259" key="17">
    <source>
        <dbReference type="PROSITE" id="PS51043"/>
    </source>
</evidence>
<evidence type="ECO:0000256" key="3">
    <source>
        <dbReference type="ARBA" id="ARBA00007229"/>
    </source>
</evidence>
<keyword evidence="5" id="KW-0808">Transferase</keyword>
<accession>A0A0D9WAP6</accession>
<evidence type="ECO:0000256" key="4">
    <source>
        <dbReference type="ARBA" id="ARBA00012023"/>
    </source>
</evidence>
<evidence type="ECO:0000256" key="2">
    <source>
        <dbReference type="ARBA" id="ARBA00001947"/>
    </source>
</evidence>
<evidence type="ECO:0000256" key="11">
    <source>
        <dbReference type="ARBA" id="ARBA00029574"/>
    </source>
</evidence>
<name>A0A0D9WAP6_9ORYZ</name>
<feature type="region of interest" description="Disordered" evidence="16">
    <location>
        <begin position="877"/>
        <end position="896"/>
    </location>
</feature>
<dbReference type="STRING" id="77586.A0A0D9WAP6"/>
<evidence type="ECO:0000256" key="10">
    <source>
        <dbReference type="ARBA" id="ARBA00022840"/>
    </source>
</evidence>
<dbReference type="PANTHER" id="PTHR23509:SF10">
    <property type="entry name" value="LD21067P"/>
    <property type="match status" value="1"/>
</dbReference>
<evidence type="ECO:0000313" key="18">
    <source>
        <dbReference type="EnsemblPlants" id="LPERR04G23920.1"/>
    </source>
</evidence>
<feature type="region of interest" description="Disordered" evidence="16">
    <location>
        <begin position="472"/>
        <end position="521"/>
    </location>
</feature>
<evidence type="ECO:0000256" key="6">
    <source>
        <dbReference type="ARBA" id="ARBA00022723"/>
    </source>
</evidence>
<dbReference type="GO" id="GO:0005524">
    <property type="term" value="F:ATP binding"/>
    <property type="evidence" value="ECO:0007669"/>
    <property type="project" value="UniProtKB-KW"/>
</dbReference>
<dbReference type="InterPro" id="IPR043001">
    <property type="entry name" value="IP5_2-K_N_lobe"/>
</dbReference>
<evidence type="ECO:0000256" key="5">
    <source>
        <dbReference type="ARBA" id="ARBA00022679"/>
    </source>
</evidence>
<proteinExistence type="inferred from homology"/>
<dbReference type="GO" id="GO:0004620">
    <property type="term" value="F:phospholipase activity"/>
    <property type="evidence" value="ECO:0007669"/>
    <property type="project" value="TreeGrafter"/>
</dbReference>
<dbReference type="SMART" id="SM01127">
    <property type="entry name" value="DDHD"/>
    <property type="match status" value="1"/>
</dbReference>
<feature type="region of interest" description="Disordered" evidence="16">
    <location>
        <begin position="957"/>
        <end position="977"/>
    </location>
</feature>
<evidence type="ECO:0000256" key="9">
    <source>
        <dbReference type="ARBA" id="ARBA00022833"/>
    </source>
</evidence>
<dbReference type="PANTHER" id="PTHR23509">
    <property type="entry name" value="PA-PL1 PHOSPHOLIPASE FAMILY"/>
    <property type="match status" value="1"/>
</dbReference>
<dbReference type="GO" id="GO:0005737">
    <property type="term" value="C:cytoplasm"/>
    <property type="evidence" value="ECO:0007669"/>
    <property type="project" value="TreeGrafter"/>
</dbReference>
<dbReference type="GO" id="GO:0046872">
    <property type="term" value="F:metal ion binding"/>
    <property type="evidence" value="ECO:0007669"/>
    <property type="project" value="UniProtKB-KW"/>
</dbReference>
<dbReference type="InterPro" id="IPR004177">
    <property type="entry name" value="DDHD_dom"/>
</dbReference>
<dbReference type="InterPro" id="IPR058055">
    <property type="entry name" value="PA-PLA1"/>
</dbReference>
<reference evidence="18 19" key="1">
    <citation type="submission" date="2012-08" db="EMBL/GenBank/DDBJ databases">
        <title>Oryza genome evolution.</title>
        <authorList>
            <person name="Wing R.A."/>
        </authorList>
    </citation>
    <scope>NUCLEOTIDE SEQUENCE</scope>
</reference>
<evidence type="ECO:0000256" key="16">
    <source>
        <dbReference type="SAM" id="MobiDB-lite"/>
    </source>
</evidence>
<evidence type="ECO:0000256" key="7">
    <source>
        <dbReference type="ARBA" id="ARBA00022741"/>
    </source>
</evidence>
<dbReference type="eggNOG" id="KOG4749">
    <property type="taxonomic scope" value="Eukaryota"/>
</dbReference>
<feature type="compositionally biased region" description="Basic and acidic residues" evidence="16">
    <location>
        <begin position="965"/>
        <end position="977"/>
    </location>
</feature>
<comment type="catalytic activity">
    <reaction evidence="1">
        <text>1D-myo-inositol 1,3,4,5,6-pentakisphosphate + ATP = 1D-myo-inositol hexakisphosphate + ADP + H(+)</text>
        <dbReference type="Rhea" id="RHEA:20313"/>
        <dbReference type="ChEBI" id="CHEBI:15378"/>
        <dbReference type="ChEBI" id="CHEBI:30616"/>
        <dbReference type="ChEBI" id="CHEBI:57733"/>
        <dbReference type="ChEBI" id="CHEBI:58130"/>
        <dbReference type="ChEBI" id="CHEBI:456216"/>
        <dbReference type="EC" id="2.7.1.158"/>
    </reaction>
</comment>
<dbReference type="Gramene" id="LPERR04G23920.1">
    <property type="protein sequence ID" value="LPERR04G23920.1"/>
    <property type="gene ID" value="LPERR04G23920"/>
</dbReference>
<dbReference type="Pfam" id="PF02862">
    <property type="entry name" value="DDHD"/>
    <property type="match status" value="1"/>
</dbReference>
<sequence length="1301" mass="145109">MEVVLHEEDAKDWVYKGEGAANLILGYTGSSPSMLGKVLRIKKILKDKGQPAPNCMVFSSYEELLWGKIPGLLESVKNDCLPQAYATNVMSQHLGASHVDGGVRVRVSKNFLELVEKNVLNSRPAWRVNASAIDAGADSALLISDHSLFSGNPIGSSCIAVEIKISKTSDYDPLDLFSGSKERIQMAIKSFFSTPQNNFRIFVNGSLVFGGMGGGADSIHRNETEKCLEDLSKATSLQLSDFIELLSEAIYKSGVLGKLLATQKLDDHDIEGAIHLYYNIISQPCLVCKSITDAELLRKYSTLHSLPLDKCEKIVRDFLISATAKDCSLMFSFRPRQSGTTDSEYDSVFLESLNQSYDYKAYFIDLDMKPLDKMAHYFKLDQKIVRFYIRNGEAENPCDSPEEDSSKTLFKVLVALVHPHQRSFKSYDQRAVYFKCVLQVPTAGPRLTHETRDESDDTREGRGTIWIRLSDGTFPSPAAGMASHGEGPAARGVDDASGASTNQAGADGGGGGGASADSLQNTPSNIARLEDAIENCAARRKYLARTKSPSDGEDVDLMRRHCFPVYWNGENRRVLRGHWFARKGGIDWIPLREDVSEQLELAYHCQVWHRRKFQPSGLFAARVDLQGSTLDLHALFTGEDDTWEAWLVFDTGPKLGGNTIKLRRGFSSSGSAKPTQDELRQQKEEEMDDYCSQVPVGHLVFMVHGIGQRLEKANLVDDVVDFRRVTTNLAERYLTPYQRSTQRVLFIPCQWRKSLKLSGEHTVEKITLDGVKGLRVALGATVHDVLYYMSPIYCQHIIDSVSNQLNQLYMKFLKRNPGYSGKVSIYGHSLGSVLSYDILCHQESFSAPFPADYMNMEVSSDEVQKAKLPDTVTTNYSGIKEQDTSSTSGRSCADNVNDVVDKGSTRTDASCTEETAAPTCVVEISPEVATNAQPAVVDGEQIEIENQVLSHELACSEEGATSSVRAKDTDSSAEEVHEDVLDKDTLILSLKGEVELLKARLTQLEQQNSLVTENSAESHQGKSDSHAVNLSLGKQSLGQGSTSESYTPQIRYTKLNFKVDTFYAVGSPLGVFLSLRNVRIGIGRGQDYWQNENIVEEMPCCRQMFNIFHPFDPVAYRIEPLVCEDYISKRPVIIPYHRGGKRIHVGVQEFTEDIAAWSQAVARQLKSLKVKAVAALLSLSRNDTDEDVDSNEEKEKSYGYMMMERLTGSPDGRIDHVLQEKTFQHPYLSALGSHTNYWRDHDTALFILKHLYRDIPEEPPTDDPERVPIRLFYVRDPIAEETPLTFSDNSLVKEFSRKDML</sequence>
<dbReference type="InterPro" id="IPR009286">
    <property type="entry name" value="Ins_P5_2-kin"/>
</dbReference>
<dbReference type="Proteomes" id="UP000032180">
    <property type="component" value="Chromosome 4"/>
</dbReference>
<dbReference type="FunFam" id="3.30.200.110:FF:000002">
    <property type="entry name" value="Inositol-pentakisphosphate 2-kinase"/>
    <property type="match status" value="1"/>
</dbReference>
<keyword evidence="9" id="KW-0862">Zinc</keyword>
<evidence type="ECO:0000256" key="14">
    <source>
        <dbReference type="ARBA" id="ARBA00079722"/>
    </source>
</evidence>